<dbReference type="Proteomes" id="UP000078390">
    <property type="component" value="Unassembled WGS sequence"/>
</dbReference>
<dbReference type="InterPro" id="IPR029044">
    <property type="entry name" value="Nucleotide-diphossugar_trans"/>
</dbReference>
<dbReference type="Pfam" id="PF01050">
    <property type="entry name" value="MannoseP_isomer"/>
    <property type="match status" value="1"/>
</dbReference>
<evidence type="ECO:0000256" key="7">
    <source>
        <dbReference type="ARBA" id="ARBA00047343"/>
    </source>
</evidence>
<dbReference type="InterPro" id="IPR014710">
    <property type="entry name" value="RmlC-like_jellyroll"/>
</dbReference>
<keyword evidence="13" id="KW-1185">Reference proteome</keyword>
<dbReference type="InterPro" id="IPR006375">
    <property type="entry name" value="Man1P_GuaTrfase/Man6P_Isoase"/>
</dbReference>
<accession>A0A179D2K7</accession>
<dbReference type="CDD" id="cd02213">
    <property type="entry name" value="cupin_PMI_typeII_C"/>
    <property type="match status" value="1"/>
</dbReference>
<dbReference type="Gene3D" id="3.90.550.10">
    <property type="entry name" value="Spore Coat Polysaccharide Biosynthesis Protein SpsA, Chain A"/>
    <property type="match status" value="1"/>
</dbReference>
<dbReference type="InterPro" id="IPR011051">
    <property type="entry name" value="RmlC_Cupin_sf"/>
</dbReference>
<dbReference type="PANTHER" id="PTHR46390">
    <property type="entry name" value="MANNOSE-1-PHOSPHATE GUANYLYLTRANSFERASE"/>
    <property type="match status" value="1"/>
</dbReference>
<dbReference type="CDD" id="cd02509">
    <property type="entry name" value="GDP-M1P_Guanylyltransferase"/>
    <property type="match status" value="1"/>
</dbReference>
<dbReference type="PATRIC" id="fig|999894.6.peg.1661"/>
<protein>
    <recommendedName>
        <fullName evidence="2">mannose-1-phosphate guanylyltransferase</fullName>
        <ecNumber evidence="2">2.7.7.13</ecNumber>
    </recommendedName>
</protein>
<dbReference type="RefSeq" id="WP_068671211.1">
    <property type="nucleotide sequence ID" value="NZ_LWLG01000013.1"/>
</dbReference>
<dbReference type="GO" id="GO:0004475">
    <property type="term" value="F:mannose-1-phosphate guanylyltransferase (GTP) activity"/>
    <property type="evidence" value="ECO:0007669"/>
    <property type="project" value="UniProtKB-EC"/>
</dbReference>
<evidence type="ECO:0000256" key="8">
    <source>
        <dbReference type="RuleBase" id="RU004190"/>
    </source>
</evidence>
<sequence length="471" mass="54451">MCQVNFLILAGGSGTRLWPLSRKNFPKQFLKLPLPNSTQPESFFQKTLKRIALYPDDANFYIITNEKYKFYILNQIKEIWDNPDNSFDTVLEPASRNTAPAIALGVRYALEKGASLEDVFVVTPSDHLIEPKEKFVEYLERAVEIAEKGHIVTFGIKPTKPETGYGYIKANEQSFQDGYFKVERFVEKPDLETARRYLEEGNYFWNSGMFAFSGKTFIEELKTYLPEASIIFEKPMEEVFQRFSDLPDISIDYAVMEKTNKAVVLPLSLYWSDIGSWESLFEVFEKDEKGNLLLGNVLDLDVRNSFVFGDRRLIALLGVKDLVVIETEDALLITRKGESQRVREVVKELLKKGRSEAEEHLTVYRPWGSYTVLEEGPRYKIKRIVVNPGEKLSLQLHHHRSEHWIVVRGTAKVRIGDKEMFVHENESVYVPKSTLHRLENPGKIPLEIIEVQNGEYLEEDDIVRMDDIYGR</sequence>
<dbReference type="NCBIfam" id="TIGR01479">
    <property type="entry name" value="GMP_PMI"/>
    <property type="match status" value="1"/>
</dbReference>
<evidence type="ECO:0000259" key="9">
    <source>
        <dbReference type="Pfam" id="PF00483"/>
    </source>
</evidence>
<comment type="caution">
    <text evidence="12">The sequence shown here is derived from an EMBL/GenBank/DDBJ whole genome shotgun (WGS) entry which is preliminary data.</text>
</comment>
<dbReference type="Pfam" id="PF00483">
    <property type="entry name" value="NTP_transferase"/>
    <property type="match status" value="1"/>
</dbReference>
<dbReference type="OrthoDB" id="9806359at2"/>
<dbReference type="Pfam" id="PF22640">
    <property type="entry name" value="ManC_GMP_beta-helix"/>
    <property type="match status" value="1"/>
</dbReference>
<proteinExistence type="inferred from homology"/>
<evidence type="ECO:0000313" key="12">
    <source>
        <dbReference type="EMBL" id="OAQ20310.1"/>
    </source>
</evidence>
<dbReference type="AlphaFoldDB" id="A0A179D2K7"/>
<evidence type="ECO:0000256" key="5">
    <source>
        <dbReference type="ARBA" id="ARBA00022741"/>
    </source>
</evidence>
<reference evidence="12 13" key="1">
    <citation type="submission" date="2016-04" db="EMBL/GenBank/DDBJ databases">
        <title>Genome analysis of Thermosulfurimonas dismutans, the first thermophilic sulfur-disproportionating bacterium of the phylum Thermodesulfobacteria.</title>
        <authorList>
            <person name="Mardanov A.V."/>
            <person name="Beletsky A.V."/>
            <person name="Kadnikov V.V."/>
            <person name="Slobodkin A.I."/>
            <person name="Ravin N.V."/>
        </authorList>
    </citation>
    <scope>NUCLEOTIDE SEQUENCE [LARGE SCALE GENOMIC DNA]</scope>
    <source>
        <strain evidence="12 13">S95</strain>
    </source>
</reference>
<keyword evidence="4 12" id="KW-0548">Nucleotidyltransferase</keyword>
<dbReference type="InterPro" id="IPR051161">
    <property type="entry name" value="Mannose-6P_isomerase_type2"/>
</dbReference>
<evidence type="ECO:0000259" key="10">
    <source>
        <dbReference type="Pfam" id="PF01050"/>
    </source>
</evidence>
<dbReference type="Gene3D" id="2.60.120.10">
    <property type="entry name" value="Jelly Rolls"/>
    <property type="match status" value="1"/>
</dbReference>
<gene>
    <name evidence="12" type="ORF">TDIS_1665</name>
</gene>
<dbReference type="SUPFAM" id="SSF51182">
    <property type="entry name" value="RmlC-like cupins"/>
    <property type="match status" value="1"/>
</dbReference>
<dbReference type="GO" id="GO:0005525">
    <property type="term" value="F:GTP binding"/>
    <property type="evidence" value="ECO:0007669"/>
    <property type="project" value="UniProtKB-KW"/>
</dbReference>
<keyword evidence="3 12" id="KW-0808">Transferase</keyword>
<evidence type="ECO:0000259" key="11">
    <source>
        <dbReference type="Pfam" id="PF22640"/>
    </source>
</evidence>
<dbReference type="STRING" id="999894.TDIS_1665"/>
<dbReference type="InterPro" id="IPR049577">
    <property type="entry name" value="GMPP_N"/>
</dbReference>
<dbReference type="InterPro" id="IPR005835">
    <property type="entry name" value="NTP_transferase_dom"/>
</dbReference>
<evidence type="ECO:0000256" key="6">
    <source>
        <dbReference type="ARBA" id="ARBA00023134"/>
    </source>
</evidence>
<comment type="catalytic activity">
    <reaction evidence="7">
        <text>alpha-D-mannose 1-phosphate + GTP + H(+) = GDP-alpha-D-mannose + diphosphate</text>
        <dbReference type="Rhea" id="RHEA:15229"/>
        <dbReference type="ChEBI" id="CHEBI:15378"/>
        <dbReference type="ChEBI" id="CHEBI:33019"/>
        <dbReference type="ChEBI" id="CHEBI:37565"/>
        <dbReference type="ChEBI" id="CHEBI:57527"/>
        <dbReference type="ChEBI" id="CHEBI:58409"/>
        <dbReference type="EC" id="2.7.7.13"/>
    </reaction>
</comment>
<evidence type="ECO:0000256" key="2">
    <source>
        <dbReference type="ARBA" id="ARBA00012387"/>
    </source>
</evidence>
<evidence type="ECO:0000256" key="4">
    <source>
        <dbReference type="ARBA" id="ARBA00022695"/>
    </source>
</evidence>
<keyword evidence="5" id="KW-0547">Nucleotide-binding</keyword>
<feature type="domain" description="Mannose-6-phosphate isomerase type II C-terminal" evidence="10">
    <location>
        <begin position="353"/>
        <end position="467"/>
    </location>
</feature>
<dbReference type="EMBL" id="LWLG01000013">
    <property type="protein sequence ID" value="OAQ20310.1"/>
    <property type="molecule type" value="Genomic_DNA"/>
</dbReference>
<dbReference type="EC" id="2.7.7.13" evidence="2"/>
<dbReference type="GO" id="GO:0009298">
    <property type="term" value="P:GDP-mannose biosynthetic process"/>
    <property type="evidence" value="ECO:0007669"/>
    <property type="project" value="TreeGrafter"/>
</dbReference>
<dbReference type="SUPFAM" id="SSF53448">
    <property type="entry name" value="Nucleotide-diphospho-sugar transferases"/>
    <property type="match status" value="1"/>
</dbReference>
<dbReference type="FunFam" id="3.90.550.10:FF:000046">
    <property type="entry name" value="Mannose-1-phosphate guanylyltransferase (GDP)"/>
    <property type="match status" value="1"/>
</dbReference>
<evidence type="ECO:0000313" key="13">
    <source>
        <dbReference type="Proteomes" id="UP000078390"/>
    </source>
</evidence>
<organism evidence="12 13">
    <name type="scientific">Thermosulfurimonas dismutans</name>
    <dbReference type="NCBI Taxonomy" id="999894"/>
    <lineage>
        <taxon>Bacteria</taxon>
        <taxon>Pseudomonadati</taxon>
        <taxon>Thermodesulfobacteriota</taxon>
        <taxon>Thermodesulfobacteria</taxon>
        <taxon>Thermodesulfobacteriales</taxon>
        <taxon>Thermodesulfobacteriaceae</taxon>
        <taxon>Thermosulfurimonas</taxon>
    </lineage>
</organism>
<dbReference type="PANTHER" id="PTHR46390:SF1">
    <property type="entry name" value="MANNOSE-1-PHOSPHATE GUANYLYLTRANSFERASE"/>
    <property type="match status" value="1"/>
</dbReference>
<dbReference type="GO" id="GO:0000271">
    <property type="term" value="P:polysaccharide biosynthetic process"/>
    <property type="evidence" value="ECO:0007669"/>
    <property type="project" value="InterPro"/>
</dbReference>
<keyword evidence="6" id="KW-0342">GTP-binding</keyword>
<dbReference type="FunFam" id="2.60.120.10:FF:000032">
    <property type="entry name" value="Mannose-1-phosphate guanylyltransferase/mannose-6-phosphate isomerase"/>
    <property type="match status" value="1"/>
</dbReference>
<evidence type="ECO:0000256" key="3">
    <source>
        <dbReference type="ARBA" id="ARBA00022679"/>
    </source>
</evidence>
<dbReference type="InterPro" id="IPR001538">
    <property type="entry name" value="Man6P_isomerase-2_C"/>
</dbReference>
<comment type="similarity">
    <text evidence="1 8">Belongs to the mannose-6-phosphate isomerase type 2 family.</text>
</comment>
<dbReference type="InterPro" id="IPR054566">
    <property type="entry name" value="ManC/GMP-like_b-helix"/>
</dbReference>
<feature type="domain" description="Nucleotidyl transferase" evidence="9">
    <location>
        <begin position="7"/>
        <end position="289"/>
    </location>
</feature>
<feature type="domain" description="MannoseP isomerase/GMP-like beta-helix" evidence="11">
    <location>
        <begin position="295"/>
        <end position="349"/>
    </location>
</feature>
<evidence type="ECO:0000256" key="1">
    <source>
        <dbReference type="ARBA" id="ARBA00006115"/>
    </source>
</evidence>
<name>A0A179D2K7_9BACT</name>